<keyword evidence="1" id="KW-1133">Transmembrane helix</keyword>
<gene>
    <name evidence="3" type="ORF">OU421_07410</name>
</gene>
<dbReference type="InterPro" id="IPR018247">
    <property type="entry name" value="EF_Hand_1_Ca_BS"/>
</dbReference>
<keyword evidence="4" id="KW-1185">Reference proteome</keyword>
<dbReference type="SUPFAM" id="SSF53807">
    <property type="entry name" value="Helical backbone' metal receptor"/>
    <property type="match status" value="1"/>
</dbReference>
<organism evidence="3 4">
    <name type="scientific">Methanogenium organophilum</name>
    <dbReference type="NCBI Taxonomy" id="2199"/>
    <lineage>
        <taxon>Archaea</taxon>
        <taxon>Methanobacteriati</taxon>
        <taxon>Methanobacteriota</taxon>
        <taxon>Stenosarchaea group</taxon>
        <taxon>Methanomicrobia</taxon>
        <taxon>Methanomicrobiales</taxon>
        <taxon>Methanomicrobiaceae</taxon>
        <taxon>Methanogenium</taxon>
    </lineage>
</organism>
<keyword evidence="1" id="KW-0812">Transmembrane</keyword>
<name>A0A9X9S2A8_METOG</name>
<evidence type="ECO:0000256" key="1">
    <source>
        <dbReference type="SAM" id="Phobius"/>
    </source>
</evidence>
<protein>
    <submittedName>
        <fullName evidence="3">ABC transporter substrate-binding protein</fullName>
    </submittedName>
</protein>
<dbReference type="Pfam" id="PF01497">
    <property type="entry name" value="Peripla_BP_2"/>
    <property type="match status" value="1"/>
</dbReference>
<dbReference type="EMBL" id="CP113361">
    <property type="protein sequence ID" value="WAI00261.1"/>
    <property type="molecule type" value="Genomic_DNA"/>
</dbReference>
<dbReference type="PANTHER" id="PTHR30535:SF34">
    <property type="entry name" value="MOLYBDATE-BINDING PROTEIN MOLA"/>
    <property type="match status" value="1"/>
</dbReference>
<evidence type="ECO:0000313" key="4">
    <source>
        <dbReference type="Proteomes" id="UP001163096"/>
    </source>
</evidence>
<dbReference type="RefSeq" id="WP_268185434.1">
    <property type="nucleotide sequence ID" value="NZ_CP113361.1"/>
</dbReference>
<accession>A0A9X9S2A8</accession>
<evidence type="ECO:0000313" key="3">
    <source>
        <dbReference type="EMBL" id="WAI00261.1"/>
    </source>
</evidence>
<evidence type="ECO:0000259" key="2">
    <source>
        <dbReference type="PROSITE" id="PS50983"/>
    </source>
</evidence>
<feature type="domain" description="Fe/B12 periplasmic-binding" evidence="2">
    <location>
        <begin position="111"/>
        <end position="390"/>
    </location>
</feature>
<dbReference type="InterPro" id="IPR050902">
    <property type="entry name" value="ABC_Transporter_SBP"/>
</dbReference>
<proteinExistence type="predicted"/>
<dbReference type="AlphaFoldDB" id="A0A9X9S2A8"/>
<keyword evidence="1" id="KW-0472">Membrane</keyword>
<dbReference type="InterPro" id="IPR002491">
    <property type="entry name" value="ABC_transptr_periplasmic_BD"/>
</dbReference>
<sequence length="421" mass="46275">MRLIGGNYFLAMFLNIAVLSIAIAMVTVPVAAADTGALPLDVNGDGTIGSDEMASAILDYLERQHAGTSMDEGLYADLTDGAYVYTYWNKTAKTVHDFSGQTVTLTRPIHRAVVMNGETAETLRSLGFDSTKVVGVGKYILEDPVFFPEYAGMPNVGSIWSPDYEKIISLSPDTVIIYADFMDSKGDEIQETIQSMDPSIHVLRYDLFNPETYAEEVGLLAAAVDREDEGSDFVAFYTQQMNTVTGRVATIPEDERVTVYFENADDYKSCAEGSGYHDKIIMAGGHNIFGNATPSYPEVNPESVLFADPEVVLKLQGTGVLDFGGYADDDTTRTAEVYEGLLARPGWNSMAAVKDGRVYIIDSDIFGGPKHFIGILYLATWFYPDMFADVNPEDVHQEYLTTYQHSDYDLSSHGVFVYPVA</sequence>
<dbReference type="Proteomes" id="UP001163096">
    <property type="component" value="Chromosome"/>
</dbReference>
<dbReference type="PROSITE" id="PS00018">
    <property type="entry name" value="EF_HAND_1"/>
    <property type="match status" value="1"/>
</dbReference>
<dbReference type="PROSITE" id="PS50983">
    <property type="entry name" value="FE_B12_PBP"/>
    <property type="match status" value="1"/>
</dbReference>
<feature type="transmembrane region" description="Helical" evidence="1">
    <location>
        <begin position="12"/>
        <end position="32"/>
    </location>
</feature>
<dbReference type="Gene3D" id="3.40.50.1980">
    <property type="entry name" value="Nitrogenase molybdenum iron protein domain"/>
    <property type="match status" value="2"/>
</dbReference>
<dbReference type="GeneID" id="76834918"/>
<dbReference type="PANTHER" id="PTHR30535">
    <property type="entry name" value="VITAMIN B12-BINDING PROTEIN"/>
    <property type="match status" value="1"/>
</dbReference>
<reference evidence="3" key="1">
    <citation type="submission" date="2022-11" db="EMBL/GenBank/DDBJ databases">
        <title>Complete genome sequence of Methanogenium organophilum DSM 3596.</title>
        <authorList>
            <person name="Chen S.-C."/>
            <person name="Lai S.-J."/>
            <person name="You Y.-T."/>
        </authorList>
    </citation>
    <scope>NUCLEOTIDE SEQUENCE</scope>
    <source>
        <strain evidence="3">DSM 3596</strain>
    </source>
</reference>
<dbReference type="KEGG" id="mou:OU421_07410"/>